<evidence type="ECO:0000256" key="1">
    <source>
        <dbReference type="ARBA" id="ARBA00022801"/>
    </source>
</evidence>
<dbReference type="InterPro" id="IPR013658">
    <property type="entry name" value="SGL"/>
</dbReference>
<dbReference type="EMBL" id="JAJGNP010000028">
    <property type="protein sequence ID" value="MCC4234792.1"/>
    <property type="molecule type" value="Genomic_DNA"/>
</dbReference>
<protein>
    <submittedName>
        <fullName evidence="3">SMP-30/gluconolactonase/LRE family protein</fullName>
    </submittedName>
</protein>
<reference evidence="3 4" key="1">
    <citation type="submission" date="2021-10" db="EMBL/GenBank/DDBJ databases">
        <title>The diversity and Nitrogen Metabolism of Culturable Nitrate-Utilizing Bacteria Within the Oxygen Minimum Zone of the Changjiang (Yangtze River)Estuary.</title>
        <authorList>
            <person name="Zhang D."/>
            <person name="Zheng J."/>
            <person name="Liu S."/>
            <person name="He W."/>
        </authorList>
    </citation>
    <scope>NUCLEOTIDE SEQUENCE [LARGE SCALE GENOMIC DNA]</scope>
    <source>
        <strain evidence="3 4">FXH275-2</strain>
    </source>
</reference>
<dbReference type="PANTHER" id="PTHR47572">
    <property type="entry name" value="LIPOPROTEIN-RELATED"/>
    <property type="match status" value="1"/>
</dbReference>
<dbReference type="SUPFAM" id="SSF63829">
    <property type="entry name" value="Calcium-dependent phosphotriesterase"/>
    <property type="match status" value="1"/>
</dbReference>
<keyword evidence="4" id="KW-1185">Reference proteome</keyword>
<dbReference type="PRINTS" id="PR01790">
    <property type="entry name" value="SMP30FAMILY"/>
</dbReference>
<evidence type="ECO:0000259" key="2">
    <source>
        <dbReference type="Pfam" id="PF08450"/>
    </source>
</evidence>
<comment type="caution">
    <text evidence="3">The sequence shown here is derived from an EMBL/GenBank/DDBJ whole genome shotgun (WGS) entry which is preliminary data.</text>
</comment>
<gene>
    <name evidence="3" type="ORF">LL253_19145</name>
</gene>
<dbReference type="InterPro" id="IPR011042">
    <property type="entry name" value="6-blade_b-propeller_TolB-like"/>
</dbReference>
<accession>A0ABS8H8B1</accession>
<keyword evidence="1" id="KW-0378">Hydrolase</keyword>
<dbReference type="Gene3D" id="2.120.10.30">
    <property type="entry name" value="TolB, C-terminal domain"/>
    <property type="match status" value="1"/>
</dbReference>
<dbReference type="InterPro" id="IPR051262">
    <property type="entry name" value="SMP-30/CGR1_Lactonase"/>
</dbReference>
<dbReference type="InterPro" id="IPR005511">
    <property type="entry name" value="SMP-30"/>
</dbReference>
<organism evidence="3 4">
    <name type="scientific">Sphingobium soli</name>
    <dbReference type="NCBI Taxonomy" id="1591116"/>
    <lineage>
        <taxon>Bacteria</taxon>
        <taxon>Pseudomonadati</taxon>
        <taxon>Pseudomonadota</taxon>
        <taxon>Alphaproteobacteria</taxon>
        <taxon>Sphingomonadales</taxon>
        <taxon>Sphingomonadaceae</taxon>
        <taxon>Sphingobium</taxon>
    </lineage>
</organism>
<evidence type="ECO:0000313" key="4">
    <source>
        <dbReference type="Proteomes" id="UP001198830"/>
    </source>
</evidence>
<proteinExistence type="predicted"/>
<dbReference type="PANTHER" id="PTHR47572:SF4">
    <property type="entry name" value="LACTONASE DRP35"/>
    <property type="match status" value="1"/>
</dbReference>
<dbReference type="Pfam" id="PF08450">
    <property type="entry name" value="SGL"/>
    <property type="match status" value="1"/>
</dbReference>
<dbReference type="RefSeq" id="WP_228228143.1">
    <property type="nucleotide sequence ID" value="NZ_JAJGNP010000028.1"/>
</dbReference>
<sequence>MDQPYSDGHAPDLLPGRLLRRPGGIAQDESFEGVQILDSTLAYQISSEAPMLVLHEGAIHVEGPVWQASHRRLLFSDVPNRRLNAWYEDDGRVETVLEPTWFMNGNAIAGDGSVWHCEHGRRCISRSDADISGVPVPIVTHFEGKRLNSPNDVAVAPDGAIWFTDPIFGIAMPSQGALARPALDHRSVYRFDPETSALARVADFEQPNGVALSPEGGVLYVSDTSVSLGEVPGFKAGSRREVFRLCADHEGKWGAPTRFCRTDKGYPDGFKVDQRGWLWASAGDGVHIYSEAGEPLGHIPLDATVSNLCFGGSDHRRLFIAASTRVLAIDLKA</sequence>
<name>A0ABS8H8B1_9SPHN</name>
<dbReference type="Proteomes" id="UP001198830">
    <property type="component" value="Unassembled WGS sequence"/>
</dbReference>
<evidence type="ECO:0000313" key="3">
    <source>
        <dbReference type="EMBL" id="MCC4234792.1"/>
    </source>
</evidence>
<feature type="domain" description="SMP-30/Gluconolactonase/LRE-like region" evidence="2">
    <location>
        <begin position="62"/>
        <end position="323"/>
    </location>
</feature>